<evidence type="ECO:0000313" key="1">
    <source>
        <dbReference type="EMBL" id="KAK9913997.1"/>
    </source>
</evidence>
<dbReference type="Gene3D" id="2.40.40.10">
    <property type="entry name" value="RlpA-like domain"/>
    <property type="match status" value="1"/>
</dbReference>
<gene>
    <name evidence="1" type="ORF">M0R45_037796</name>
</gene>
<organism evidence="1 2">
    <name type="scientific">Rubus argutus</name>
    <name type="common">Southern blackberry</name>
    <dbReference type="NCBI Taxonomy" id="59490"/>
    <lineage>
        <taxon>Eukaryota</taxon>
        <taxon>Viridiplantae</taxon>
        <taxon>Streptophyta</taxon>
        <taxon>Embryophyta</taxon>
        <taxon>Tracheophyta</taxon>
        <taxon>Spermatophyta</taxon>
        <taxon>Magnoliopsida</taxon>
        <taxon>eudicotyledons</taxon>
        <taxon>Gunneridae</taxon>
        <taxon>Pentapetalae</taxon>
        <taxon>rosids</taxon>
        <taxon>fabids</taxon>
        <taxon>Rosales</taxon>
        <taxon>Rosaceae</taxon>
        <taxon>Rosoideae</taxon>
        <taxon>Rosoideae incertae sedis</taxon>
        <taxon>Rubus</taxon>
    </lineage>
</organism>
<reference evidence="1 2" key="1">
    <citation type="journal article" date="2023" name="G3 (Bethesda)">
        <title>A chromosome-length genome assembly and annotation of blackberry (Rubus argutus, cv. 'Hillquist').</title>
        <authorList>
            <person name="Bruna T."/>
            <person name="Aryal R."/>
            <person name="Dudchenko O."/>
            <person name="Sargent D.J."/>
            <person name="Mead D."/>
            <person name="Buti M."/>
            <person name="Cavallini A."/>
            <person name="Hytonen T."/>
            <person name="Andres J."/>
            <person name="Pham M."/>
            <person name="Weisz D."/>
            <person name="Mascagni F."/>
            <person name="Usai G."/>
            <person name="Natali L."/>
            <person name="Bassil N."/>
            <person name="Fernandez G.E."/>
            <person name="Lomsadze A."/>
            <person name="Armour M."/>
            <person name="Olukolu B."/>
            <person name="Poorten T."/>
            <person name="Britton C."/>
            <person name="Davik J."/>
            <person name="Ashrafi H."/>
            <person name="Aiden E.L."/>
            <person name="Borodovsky M."/>
            <person name="Worthington M."/>
        </authorList>
    </citation>
    <scope>NUCLEOTIDE SEQUENCE [LARGE SCALE GENOMIC DNA]</scope>
    <source>
        <strain evidence="1">PI 553951</strain>
    </source>
</reference>
<proteinExistence type="predicted"/>
<dbReference type="EMBL" id="JBEDUW010000007">
    <property type="protein sequence ID" value="KAK9913997.1"/>
    <property type="molecule type" value="Genomic_DNA"/>
</dbReference>
<dbReference type="SUPFAM" id="SSF50685">
    <property type="entry name" value="Barwin-like endoglucanases"/>
    <property type="match status" value="1"/>
</dbReference>
<accession>A0AAW1W134</accession>
<dbReference type="Proteomes" id="UP001457282">
    <property type="component" value="Unassembled WGS sequence"/>
</dbReference>
<protein>
    <submittedName>
        <fullName evidence="1">Uncharacterized protein</fullName>
    </submittedName>
</protein>
<dbReference type="InterPro" id="IPR036908">
    <property type="entry name" value="RlpA-like_sf"/>
</dbReference>
<sequence length="88" mass="9367">MCFSFNPKHLNLSLTATQWNSAGATWYGSPDGFGSDGGSCGYGDVVSQPSILFHGYCSRALLYTNPAPNVELAIRSNVPNTNLVPANQ</sequence>
<comment type="caution">
    <text evidence="1">The sequence shown here is derived from an EMBL/GenBank/DDBJ whole genome shotgun (WGS) entry which is preliminary data.</text>
</comment>
<keyword evidence="2" id="KW-1185">Reference proteome</keyword>
<dbReference type="AlphaFoldDB" id="A0AAW1W134"/>
<name>A0AAW1W134_RUBAR</name>
<evidence type="ECO:0000313" key="2">
    <source>
        <dbReference type="Proteomes" id="UP001457282"/>
    </source>
</evidence>